<dbReference type="AlphaFoldDB" id="A0A1G2UTG3"/>
<evidence type="ECO:0000313" key="3">
    <source>
        <dbReference type="Proteomes" id="UP000177276"/>
    </source>
</evidence>
<feature type="transmembrane region" description="Helical" evidence="1">
    <location>
        <begin position="83"/>
        <end position="104"/>
    </location>
</feature>
<accession>A0A1G2UTG3</accession>
<sequence length="337" mass="37635">MDEEKKGGNPDKFGKIIDTLHNQQKLPSLRTYQGDMAEFIKEKNESVVSITVKAKEKKERIEKEEEKLRPVVKSKKEGFQKNLIIATLSLVLLASGVAVSFYIFNALKKEPMSEVAVEEKVIPYNNLITLTNITKENFDSELAKLSPSNGASILKISDKNSLSFQTTKDFFGFLGISLPATLERTIKEKYAVGIMFQNNQISYFLVITISDFGRAFSGMLDWESNMEKDLSFMNARTDSFVVANTTANIPTSTATSTATTTSSTASTTLSVKIPMKLDSFIWKDMIVKNKDTRALINQKNQAKIAYTFLDKNTILITSSLSSIGDIYTIYASRSIVR</sequence>
<gene>
    <name evidence="2" type="ORF">A3G46_00630</name>
</gene>
<organism evidence="2 3">
    <name type="scientific">Candidatus Zambryskibacteria bacterium RIFCSPLOWO2_12_FULL_39_16</name>
    <dbReference type="NCBI Taxonomy" id="1802775"/>
    <lineage>
        <taxon>Bacteria</taxon>
        <taxon>Candidatus Zambryskiibacteriota</taxon>
    </lineage>
</organism>
<keyword evidence="1" id="KW-0472">Membrane</keyword>
<evidence type="ECO:0000313" key="2">
    <source>
        <dbReference type="EMBL" id="OHB12684.1"/>
    </source>
</evidence>
<reference evidence="2 3" key="1">
    <citation type="journal article" date="2016" name="Nat. Commun.">
        <title>Thousands of microbial genomes shed light on interconnected biogeochemical processes in an aquifer system.</title>
        <authorList>
            <person name="Anantharaman K."/>
            <person name="Brown C.T."/>
            <person name="Hug L.A."/>
            <person name="Sharon I."/>
            <person name="Castelle C.J."/>
            <person name="Probst A.J."/>
            <person name="Thomas B.C."/>
            <person name="Singh A."/>
            <person name="Wilkins M.J."/>
            <person name="Karaoz U."/>
            <person name="Brodie E.L."/>
            <person name="Williams K.H."/>
            <person name="Hubbard S.S."/>
            <person name="Banfield J.F."/>
        </authorList>
    </citation>
    <scope>NUCLEOTIDE SEQUENCE [LARGE SCALE GENOMIC DNA]</scope>
</reference>
<name>A0A1G2UTG3_9BACT</name>
<comment type="caution">
    <text evidence="2">The sequence shown here is derived from an EMBL/GenBank/DDBJ whole genome shotgun (WGS) entry which is preliminary data.</text>
</comment>
<keyword evidence="1" id="KW-0812">Transmembrane</keyword>
<protein>
    <submittedName>
        <fullName evidence="2">Uncharacterized protein</fullName>
    </submittedName>
</protein>
<evidence type="ECO:0000256" key="1">
    <source>
        <dbReference type="SAM" id="Phobius"/>
    </source>
</evidence>
<dbReference type="EMBL" id="MHWS01000005">
    <property type="protein sequence ID" value="OHB12684.1"/>
    <property type="molecule type" value="Genomic_DNA"/>
</dbReference>
<dbReference type="Proteomes" id="UP000177276">
    <property type="component" value="Unassembled WGS sequence"/>
</dbReference>
<keyword evidence="1" id="KW-1133">Transmembrane helix</keyword>
<proteinExistence type="predicted"/>